<sequence length="220" mass="25890">MTSIKASLDFIDKNESTYNKKLLWLVYLRNMHLIFFIFLTFIVINRPSWQVNKEQVGEDYFLAFVMVSEFLIVLFSFFTVFTPKNRPRAKHEFNLRNKKEAVGLALPIMVFILLSFSYMTMMPLPSGILFSVFLFNGIVVFLSIIMQPAIIYLYEANVFEKDQTTILDYAFKYFAIFTSSINYYVQRELAELPLILNKVLAVLFFIIWTFQTFFYAGIFG</sequence>
<feature type="transmembrane region" description="Helical" evidence="1">
    <location>
        <begin position="166"/>
        <end position="185"/>
    </location>
</feature>
<keyword evidence="3" id="KW-1185">Reference proteome</keyword>
<dbReference type="EMBL" id="AVPE01000040">
    <property type="protein sequence ID" value="KGX86781.1"/>
    <property type="molecule type" value="Genomic_DNA"/>
</dbReference>
<feature type="transmembrane region" description="Helical" evidence="1">
    <location>
        <begin position="200"/>
        <end position="219"/>
    </location>
</feature>
<dbReference type="AlphaFoldDB" id="A0A0A5G0Z8"/>
<feature type="transmembrane region" description="Helical" evidence="1">
    <location>
        <begin position="101"/>
        <end position="121"/>
    </location>
</feature>
<feature type="transmembrane region" description="Helical" evidence="1">
    <location>
        <begin position="127"/>
        <end position="154"/>
    </location>
</feature>
<evidence type="ECO:0000313" key="3">
    <source>
        <dbReference type="Proteomes" id="UP000030528"/>
    </source>
</evidence>
<gene>
    <name evidence="2" type="ORF">N781_15905</name>
</gene>
<dbReference type="Proteomes" id="UP000030528">
    <property type="component" value="Unassembled WGS sequence"/>
</dbReference>
<keyword evidence="1" id="KW-1133">Transmembrane helix</keyword>
<reference evidence="2 3" key="1">
    <citation type="submission" date="2013-08" db="EMBL/GenBank/DDBJ databases">
        <authorList>
            <person name="Huang J."/>
            <person name="Wang G."/>
        </authorList>
    </citation>
    <scope>NUCLEOTIDE SEQUENCE [LARGE SCALE GENOMIC DNA]</scope>
    <source>
        <strain evidence="2 3">JSM 076056</strain>
    </source>
</reference>
<protein>
    <submittedName>
        <fullName evidence="2">Uncharacterized protein</fullName>
    </submittedName>
</protein>
<dbReference type="RefSeq" id="WP_026800999.1">
    <property type="nucleotide sequence ID" value="NZ_AULI01000011.1"/>
</dbReference>
<feature type="transmembrane region" description="Helical" evidence="1">
    <location>
        <begin position="22"/>
        <end position="44"/>
    </location>
</feature>
<accession>A0A0A5G0Z8</accession>
<dbReference type="OrthoDB" id="2877974at2"/>
<evidence type="ECO:0000313" key="2">
    <source>
        <dbReference type="EMBL" id="KGX86781.1"/>
    </source>
</evidence>
<feature type="transmembrane region" description="Helical" evidence="1">
    <location>
        <begin position="60"/>
        <end position="81"/>
    </location>
</feature>
<keyword evidence="1" id="KW-0472">Membrane</keyword>
<name>A0A0A5G0Z8_9BACI</name>
<keyword evidence="1" id="KW-0812">Transmembrane</keyword>
<dbReference type="eggNOG" id="ENOG503327X">
    <property type="taxonomic scope" value="Bacteria"/>
</dbReference>
<organism evidence="2 3">
    <name type="scientific">Pontibacillus halophilus JSM 076056 = DSM 19796</name>
    <dbReference type="NCBI Taxonomy" id="1385510"/>
    <lineage>
        <taxon>Bacteria</taxon>
        <taxon>Bacillati</taxon>
        <taxon>Bacillota</taxon>
        <taxon>Bacilli</taxon>
        <taxon>Bacillales</taxon>
        <taxon>Bacillaceae</taxon>
        <taxon>Pontibacillus</taxon>
    </lineage>
</organism>
<proteinExistence type="predicted"/>
<evidence type="ECO:0000256" key="1">
    <source>
        <dbReference type="SAM" id="Phobius"/>
    </source>
</evidence>
<comment type="caution">
    <text evidence="2">The sequence shown here is derived from an EMBL/GenBank/DDBJ whole genome shotgun (WGS) entry which is preliminary data.</text>
</comment>